<feature type="transmembrane region" description="Helical" evidence="5">
    <location>
        <begin position="127"/>
        <end position="148"/>
    </location>
</feature>
<evidence type="ECO:0000256" key="5">
    <source>
        <dbReference type="SAM" id="Phobius"/>
    </source>
</evidence>
<evidence type="ECO:0000256" key="4">
    <source>
        <dbReference type="ARBA" id="ARBA00023136"/>
    </source>
</evidence>
<dbReference type="GO" id="GO:0055085">
    <property type="term" value="P:transmembrane transport"/>
    <property type="evidence" value="ECO:0007669"/>
    <property type="project" value="InterPro"/>
</dbReference>
<evidence type="ECO:0000313" key="7">
    <source>
        <dbReference type="Proteomes" id="UP001054925"/>
    </source>
</evidence>
<dbReference type="Pfam" id="PF03595">
    <property type="entry name" value="SLAC1"/>
    <property type="match status" value="1"/>
</dbReference>
<gene>
    <name evidence="6" type="ORF">CAT723_14410</name>
</gene>
<comment type="caution">
    <text evidence="6">The sequence shown here is derived from an EMBL/GenBank/DDBJ whole genome shotgun (WGS) entry which is preliminary data.</text>
</comment>
<evidence type="ECO:0000256" key="2">
    <source>
        <dbReference type="ARBA" id="ARBA00022692"/>
    </source>
</evidence>
<dbReference type="EMBL" id="BQKK01000002">
    <property type="protein sequence ID" value="GJN42962.1"/>
    <property type="molecule type" value="Genomic_DNA"/>
</dbReference>
<proteinExistence type="predicted"/>
<feature type="transmembrane region" description="Helical" evidence="5">
    <location>
        <begin position="244"/>
        <end position="264"/>
    </location>
</feature>
<name>A0AAV5G6Q2_CORAM</name>
<sequence>MTGVHIQQTLIPPAGPAWTGSLMGTSIIAALLSIHGANYPAIAFAVLATGIFVVTCYGTLRYRTPRLLPEHMGPWGMFAMGVISLGTAWTTITGDSVYQLITYLTAGLAGFVLAINQWRKFAGSPNFQWGLALVVPMVAATSAAQLGFITLGRIGFIFVWIIGVPVFLYVYLALMCGRANIPAIVGNTTWIPVGVVGQSTAAAQLLFSQDFGLLYASIMLPLGAAASLYALYHEYRTVRRWAAYNPAWWGSTFPVGTMSLGTHFVAVSTGNHAFDIISQAALGLLIFNWLLCVIRWASWRLNHEAETSQD</sequence>
<dbReference type="InterPro" id="IPR004695">
    <property type="entry name" value="SLAC1/Mae1/Ssu1/TehA"/>
</dbReference>
<feature type="transmembrane region" description="Helical" evidence="5">
    <location>
        <begin position="72"/>
        <end position="91"/>
    </location>
</feature>
<evidence type="ECO:0000313" key="6">
    <source>
        <dbReference type="EMBL" id="GJN42962.1"/>
    </source>
</evidence>
<feature type="transmembrane region" description="Helical" evidence="5">
    <location>
        <begin position="213"/>
        <end position="232"/>
    </location>
</feature>
<organism evidence="6 7">
    <name type="scientific">Corynebacterium ammoniagenes</name>
    <name type="common">Brevibacterium ammoniagenes</name>
    <dbReference type="NCBI Taxonomy" id="1697"/>
    <lineage>
        <taxon>Bacteria</taxon>
        <taxon>Bacillati</taxon>
        <taxon>Actinomycetota</taxon>
        <taxon>Actinomycetes</taxon>
        <taxon>Mycobacteriales</taxon>
        <taxon>Corynebacteriaceae</taxon>
        <taxon>Corynebacterium</taxon>
    </lineage>
</organism>
<keyword evidence="3 5" id="KW-1133">Transmembrane helix</keyword>
<feature type="transmembrane region" description="Helical" evidence="5">
    <location>
        <begin position="41"/>
        <end position="60"/>
    </location>
</feature>
<dbReference type="Proteomes" id="UP001054925">
    <property type="component" value="Unassembled WGS sequence"/>
</dbReference>
<dbReference type="InterPro" id="IPR038665">
    <property type="entry name" value="Voltage-dep_anion_channel_sf"/>
</dbReference>
<feature type="transmembrane region" description="Helical" evidence="5">
    <location>
        <begin position="184"/>
        <end position="207"/>
    </location>
</feature>
<dbReference type="GO" id="GO:0016020">
    <property type="term" value="C:membrane"/>
    <property type="evidence" value="ECO:0007669"/>
    <property type="project" value="UniProtKB-SubCell"/>
</dbReference>
<reference evidence="6" key="1">
    <citation type="submission" date="2021-12" db="EMBL/GenBank/DDBJ databases">
        <title>Draft genome sequence of Corynebacterium ammoniagenes strain T-723.</title>
        <authorList>
            <person name="Matsuzawa M."/>
            <person name="Hiratani M."/>
            <person name="Abe I."/>
            <person name="Tsuji Y."/>
            <person name="Nakamura J."/>
        </authorList>
    </citation>
    <scope>NUCLEOTIDE SEQUENCE</scope>
    <source>
        <strain evidence="6">T-723</strain>
    </source>
</reference>
<dbReference type="Gene3D" id="1.50.10.150">
    <property type="entry name" value="Voltage-dependent anion channel"/>
    <property type="match status" value="1"/>
</dbReference>
<evidence type="ECO:0008006" key="8">
    <source>
        <dbReference type="Google" id="ProtNLM"/>
    </source>
</evidence>
<dbReference type="AlphaFoldDB" id="A0AAV5G6Q2"/>
<feature type="transmembrane region" description="Helical" evidence="5">
    <location>
        <begin position="154"/>
        <end position="172"/>
    </location>
</feature>
<feature type="transmembrane region" description="Helical" evidence="5">
    <location>
        <begin position="97"/>
        <end position="115"/>
    </location>
</feature>
<evidence type="ECO:0000256" key="1">
    <source>
        <dbReference type="ARBA" id="ARBA00004141"/>
    </source>
</evidence>
<evidence type="ECO:0000256" key="3">
    <source>
        <dbReference type="ARBA" id="ARBA00022989"/>
    </source>
</evidence>
<keyword evidence="4 5" id="KW-0472">Membrane</keyword>
<protein>
    <recommendedName>
        <fullName evidence="8">Tellurite resistance protein</fullName>
    </recommendedName>
</protein>
<feature type="transmembrane region" description="Helical" evidence="5">
    <location>
        <begin position="276"/>
        <end position="297"/>
    </location>
</feature>
<comment type="subcellular location">
    <subcellularLocation>
        <location evidence="1">Membrane</location>
        <topology evidence="1">Multi-pass membrane protein</topology>
    </subcellularLocation>
</comment>
<accession>A0AAV5G6Q2</accession>
<keyword evidence="2 5" id="KW-0812">Transmembrane</keyword>